<dbReference type="PANTHER" id="PTHR30616">
    <property type="entry name" value="UNCHARACTERIZED PROTEIN YFIH"/>
    <property type="match status" value="1"/>
</dbReference>
<keyword evidence="5" id="KW-0378">Hydrolase</keyword>
<reference evidence="11 12" key="1">
    <citation type="submission" date="2016-03" db="EMBL/GenBank/DDBJ databases">
        <title>Complete genome sequence of Shewanella psychrophila WP2, a deep sea bacterium isolated from west Pacific sediment.</title>
        <authorList>
            <person name="Xu G."/>
            <person name="Jian H."/>
        </authorList>
    </citation>
    <scope>NUCLEOTIDE SEQUENCE [LARGE SCALE GENOMIC DNA]</scope>
    <source>
        <strain evidence="11 12">WP2</strain>
    </source>
</reference>
<dbReference type="CDD" id="cd16833">
    <property type="entry name" value="YfiH"/>
    <property type="match status" value="1"/>
</dbReference>
<dbReference type="GO" id="GO:0017061">
    <property type="term" value="F:S-methyl-5-thioadenosine phosphorylase activity"/>
    <property type="evidence" value="ECO:0007669"/>
    <property type="project" value="UniProtKB-EC"/>
</dbReference>
<evidence type="ECO:0000256" key="8">
    <source>
        <dbReference type="ARBA" id="ARBA00048968"/>
    </source>
</evidence>
<evidence type="ECO:0000313" key="12">
    <source>
        <dbReference type="Proteomes" id="UP000189545"/>
    </source>
</evidence>
<evidence type="ECO:0000256" key="10">
    <source>
        <dbReference type="RuleBase" id="RU361274"/>
    </source>
</evidence>
<dbReference type="Gene3D" id="3.60.140.10">
    <property type="entry name" value="CNF1/YfiH-like putative cysteine hydrolases"/>
    <property type="match status" value="1"/>
</dbReference>
<dbReference type="EMBL" id="CP014782">
    <property type="protein sequence ID" value="AQS39485.1"/>
    <property type="molecule type" value="Genomic_DNA"/>
</dbReference>
<gene>
    <name evidence="11" type="ORF">Sps_04398</name>
</gene>
<evidence type="ECO:0000313" key="11">
    <source>
        <dbReference type="EMBL" id="AQS39485.1"/>
    </source>
</evidence>
<comment type="catalytic activity">
    <reaction evidence="8">
        <text>adenosine + phosphate = alpha-D-ribose 1-phosphate + adenine</text>
        <dbReference type="Rhea" id="RHEA:27642"/>
        <dbReference type="ChEBI" id="CHEBI:16335"/>
        <dbReference type="ChEBI" id="CHEBI:16708"/>
        <dbReference type="ChEBI" id="CHEBI:43474"/>
        <dbReference type="ChEBI" id="CHEBI:57720"/>
        <dbReference type="EC" id="2.4.2.1"/>
    </reaction>
    <physiologicalReaction direction="left-to-right" evidence="8">
        <dbReference type="Rhea" id="RHEA:27643"/>
    </physiologicalReaction>
</comment>
<dbReference type="Proteomes" id="UP000189545">
    <property type="component" value="Chromosome"/>
</dbReference>
<keyword evidence="6" id="KW-0862">Zinc</keyword>
<dbReference type="NCBIfam" id="TIGR00726">
    <property type="entry name" value="peptidoglycan editing factor PgeF"/>
    <property type="match status" value="1"/>
</dbReference>
<dbReference type="OrthoDB" id="4279at2"/>
<evidence type="ECO:0000256" key="1">
    <source>
        <dbReference type="ARBA" id="ARBA00000553"/>
    </source>
</evidence>
<keyword evidence="12" id="KW-1185">Reference proteome</keyword>
<dbReference type="GO" id="GO:0016787">
    <property type="term" value="F:hydrolase activity"/>
    <property type="evidence" value="ECO:0007669"/>
    <property type="project" value="UniProtKB-KW"/>
</dbReference>
<dbReference type="SUPFAM" id="SSF64438">
    <property type="entry name" value="CNF1/YfiH-like putative cysteine hydrolases"/>
    <property type="match status" value="1"/>
</dbReference>
<dbReference type="AlphaFoldDB" id="A0A1S6HVA4"/>
<evidence type="ECO:0000256" key="3">
    <source>
        <dbReference type="ARBA" id="ARBA00022679"/>
    </source>
</evidence>
<evidence type="ECO:0000256" key="2">
    <source>
        <dbReference type="ARBA" id="ARBA00007353"/>
    </source>
</evidence>
<dbReference type="InterPro" id="IPR038371">
    <property type="entry name" value="Cu_polyphenol_OxRdtase_sf"/>
</dbReference>
<sequence length="239" mass="26502">MTTHWHIPKGVKIAFSTRQTGVSKAPYKSLNLGLHVGDVRADVLENRALISERLNLPSLPAWLDQIHSIKVVEADNQSLACADASYTRQKQQVCVVMTADCLPVLVCDKKGEQVAAIHAGWRGLCDGIIETTLNKFAAKRSDLIAYLGPAIGPEAFEVGEEVREMFMLLHPDTSAFFNSTESDGKFLADLQGLAKYRLQLAGVNQVYQSNVCTYKNEADYFSYRRDGITGRMASFIWLT</sequence>
<evidence type="ECO:0000256" key="7">
    <source>
        <dbReference type="ARBA" id="ARBA00047989"/>
    </source>
</evidence>
<organism evidence="11 12">
    <name type="scientific">Shewanella psychrophila</name>
    <dbReference type="NCBI Taxonomy" id="225848"/>
    <lineage>
        <taxon>Bacteria</taxon>
        <taxon>Pseudomonadati</taxon>
        <taxon>Pseudomonadota</taxon>
        <taxon>Gammaproteobacteria</taxon>
        <taxon>Alteromonadales</taxon>
        <taxon>Shewanellaceae</taxon>
        <taxon>Shewanella</taxon>
    </lineage>
</organism>
<keyword evidence="3" id="KW-0808">Transferase</keyword>
<evidence type="ECO:0000256" key="9">
    <source>
        <dbReference type="ARBA" id="ARBA00049893"/>
    </source>
</evidence>
<comment type="catalytic activity">
    <reaction evidence="7">
        <text>adenosine + H2O + H(+) = inosine + NH4(+)</text>
        <dbReference type="Rhea" id="RHEA:24408"/>
        <dbReference type="ChEBI" id="CHEBI:15377"/>
        <dbReference type="ChEBI" id="CHEBI:15378"/>
        <dbReference type="ChEBI" id="CHEBI:16335"/>
        <dbReference type="ChEBI" id="CHEBI:17596"/>
        <dbReference type="ChEBI" id="CHEBI:28938"/>
        <dbReference type="EC" id="3.5.4.4"/>
    </reaction>
    <physiologicalReaction direction="left-to-right" evidence="7">
        <dbReference type="Rhea" id="RHEA:24409"/>
    </physiologicalReaction>
</comment>
<keyword evidence="4" id="KW-0479">Metal-binding</keyword>
<comment type="catalytic activity">
    <reaction evidence="1">
        <text>inosine + phosphate = alpha-D-ribose 1-phosphate + hypoxanthine</text>
        <dbReference type="Rhea" id="RHEA:27646"/>
        <dbReference type="ChEBI" id="CHEBI:17368"/>
        <dbReference type="ChEBI" id="CHEBI:17596"/>
        <dbReference type="ChEBI" id="CHEBI:43474"/>
        <dbReference type="ChEBI" id="CHEBI:57720"/>
        <dbReference type="EC" id="2.4.2.1"/>
    </reaction>
    <physiologicalReaction direction="left-to-right" evidence="1">
        <dbReference type="Rhea" id="RHEA:27647"/>
    </physiologicalReaction>
</comment>
<evidence type="ECO:0000256" key="5">
    <source>
        <dbReference type="ARBA" id="ARBA00022801"/>
    </source>
</evidence>
<comment type="similarity">
    <text evidence="2 10">Belongs to the purine nucleoside phosphorylase YfiH/LACC1 family.</text>
</comment>
<proteinExistence type="inferred from homology"/>
<evidence type="ECO:0000256" key="6">
    <source>
        <dbReference type="ARBA" id="ARBA00022833"/>
    </source>
</evidence>
<accession>A0A1S6HVA4</accession>
<comment type="catalytic activity">
    <reaction evidence="9">
        <text>S-methyl-5'-thioadenosine + phosphate = 5-(methylsulfanyl)-alpha-D-ribose 1-phosphate + adenine</text>
        <dbReference type="Rhea" id="RHEA:11852"/>
        <dbReference type="ChEBI" id="CHEBI:16708"/>
        <dbReference type="ChEBI" id="CHEBI:17509"/>
        <dbReference type="ChEBI" id="CHEBI:43474"/>
        <dbReference type="ChEBI" id="CHEBI:58533"/>
        <dbReference type="EC" id="2.4.2.28"/>
    </reaction>
    <physiologicalReaction direction="left-to-right" evidence="9">
        <dbReference type="Rhea" id="RHEA:11853"/>
    </physiologicalReaction>
</comment>
<protein>
    <recommendedName>
        <fullName evidence="10">Purine nucleoside phosphorylase</fullName>
    </recommendedName>
</protein>
<dbReference type="PANTHER" id="PTHR30616:SF2">
    <property type="entry name" value="PURINE NUCLEOSIDE PHOSPHORYLASE LACC1"/>
    <property type="match status" value="1"/>
</dbReference>
<dbReference type="STRING" id="225848.Sps_04398"/>
<evidence type="ECO:0000256" key="4">
    <source>
        <dbReference type="ARBA" id="ARBA00022723"/>
    </source>
</evidence>
<dbReference type="GO" id="GO:0005507">
    <property type="term" value="F:copper ion binding"/>
    <property type="evidence" value="ECO:0007669"/>
    <property type="project" value="TreeGrafter"/>
</dbReference>
<dbReference type="RefSeq" id="WP_077754388.1">
    <property type="nucleotide sequence ID" value="NZ_CP014782.1"/>
</dbReference>
<dbReference type="InterPro" id="IPR003730">
    <property type="entry name" value="Cu_polyphenol_OxRdtase"/>
</dbReference>
<dbReference type="InterPro" id="IPR011324">
    <property type="entry name" value="Cytotoxic_necrot_fac-like_cat"/>
</dbReference>
<dbReference type="Pfam" id="PF02578">
    <property type="entry name" value="Cu-oxidase_4"/>
    <property type="match status" value="1"/>
</dbReference>
<dbReference type="KEGG" id="spsw:Sps_04398"/>
<name>A0A1S6HVA4_9GAMM</name>